<evidence type="ECO:0000313" key="3">
    <source>
        <dbReference type="Proteomes" id="UP000290289"/>
    </source>
</evidence>
<evidence type="ECO:0000313" key="2">
    <source>
        <dbReference type="EMBL" id="RXH79384.1"/>
    </source>
</evidence>
<comment type="caution">
    <text evidence="2">The sequence shown here is derived from an EMBL/GenBank/DDBJ whole genome shotgun (WGS) entry which is preliminary data.</text>
</comment>
<dbReference type="EMBL" id="RDQH01000339">
    <property type="protein sequence ID" value="RXH79384.1"/>
    <property type="molecule type" value="Genomic_DNA"/>
</dbReference>
<proteinExistence type="predicted"/>
<accession>A0A498IB65</accession>
<keyword evidence="3" id="KW-1185">Reference proteome</keyword>
<protein>
    <recommendedName>
        <fullName evidence="4">F-box domain-containing protein</fullName>
    </recommendedName>
</protein>
<reference evidence="2 3" key="1">
    <citation type="submission" date="2018-10" db="EMBL/GenBank/DDBJ databases">
        <title>A high-quality apple genome assembly.</title>
        <authorList>
            <person name="Hu J."/>
        </authorList>
    </citation>
    <scope>NUCLEOTIDE SEQUENCE [LARGE SCALE GENOMIC DNA]</scope>
    <source>
        <strain evidence="3">cv. HFTH1</strain>
        <tissue evidence="2">Young leaf</tissue>
    </source>
</reference>
<dbReference type="SUPFAM" id="SSF81383">
    <property type="entry name" value="F-box domain"/>
    <property type="match status" value="1"/>
</dbReference>
<dbReference type="AlphaFoldDB" id="A0A498IB65"/>
<dbReference type="Proteomes" id="UP000290289">
    <property type="component" value="Chromosome 13"/>
</dbReference>
<evidence type="ECO:0008006" key="4">
    <source>
        <dbReference type="Google" id="ProtNLM"/>
    </source>
</evidence>
<evidence type="ECO:0000256" key="1">
    <source>
        <dbReference type="SAM" id="MobiDB-lite"/>
    </source>
</evidence>
<organism evidence="2 3">
    <name type="scientific">Malus domestica</name>
    <name type="common">Apple</name>
    <name type="synonym">Pyrus malus</name>
    <dbReference type="NCBI Taxonomy" id="3750"/>
    <lineage>
        <taxon>Eukaryota</taxon>
        <taxon>Viridiplantae</taxon>
        <taxon>Streptophyta</taxon>
        <taxon>Embryophyta</taxon>
        <taxon>Tracheophyta</taxon>
        <taxon>Spermatophyta</taxon>
        <taxon>Magnoliopsida</taxon>
        <taxon>eudicotyledons</taxon>
        <taxon>Gunneridae</taxon>
        <taxon>Pentapetalae</taxon>
        <taxon>rosids</taxon>
        <taxon>fabids</taxon>
        <taxon>Rosales</taxon>
        <taxon>Rosaceae</taxon>
        <taxon>Amygdaloideae</taxon>
        <taxon>Maleae</taxon>
        <taxon>Malus</taxon>
    </lineage>
</organism>
<feature type="region of interest" description="Disordered" evidence="1">
    <location>
        <begin position="1"/>
        <end position="24"/>
    </location>
</feature>
<gene>
    <name evidence="2" type="ORF">DVH24_040531</name>
</gene>
<dbReference type="InterPro" id="IPR036047">
    <property type="entry name" value="F-box-like_dom_sf"/>
</dbReference>
<feature type="compositionally biased region" description="Basic and acidic residues" evidence="1">
    <location>
        <begin position="1"/>
        <end position="19"/>
    </location>
</feature>
<sequence>MARKEERQRRDLEVHKEPGRSNPEIPSDIIYYEILPRLPEKSLMCSTRVCKPWSSLIYSHSFVNSRRNKKNTTNLLFRYWDGFFFSSQIDEQGKPPPVTCLSYNSACGTPPVVHQSINRLVCASSC</sequence>
<name>A0A498IB65_MALDO</name>